<organism evidence="6 7">
    <name type="scientific">Vibrio agarilyticus</name>
    <dbReference type="NCBI Taxonomy" id="2726741"/>
    <lineage>
        <taxon>Bacteria</taxon>
        <taxon>Pseudomonadati</taxon>
        <taxon>Pseudomonadota</taxon>
        <taxon>Gammaproteobacteria</taxon>
        <taxon>Vibrionales</taxon>
        <taxon>Vibrionaceae</taxon>
        <taxon>Vibrio</taxon>
    </lineage>
</organism>
<dbReference type="SUPFAM" id="SSF48498">
    <property type="entry name" value="Tetracyclin repressor-like, C-terminal domain"/>
    <property type="match status" value="1"/>
</dbReference>
<dbReference type="EMBL" id="JABAIK010000004">
    <property type="protein sequence ID" value="NLS12353.1"/>
    <property type="molecule type" value="Genomic_DNA"/>
</dbReference>
<feature type="DNA-binding region" description="H-T-H motif" evidence="4">
    <location>
        <begin position="39"/>
        <end position="58"/>
    </location>
</feature>
<protein>
    <submittedName>
        <fullName evidence="6">TetR/AcrR family transcriptional regulator</fullName>
    </submittedName>
</protein>
<dbReference type="AlphaFoldDB" id="A0A7X8YFX1"/>
<dbReference type="SUPFAM" id="SSF46689">
    <property type="entry name" value="Homeodomain-like"/>
    <property type="match status" value="1"/>
</dbReference>
<dbReference type="InterPro" id="IPR036271">
    <property type="entry name" value="Tet_transcr_reg_TetR-rel_C_sf"/>
</dbReference>
<evidence type="ECO:0000256" key="4">
    <source>
        <dbReference type="PROSITE-ProRule" id="PRU00335"/>
    </source>
</evidence>
<feature type="domain" description="HTH tetR-type" evidence="5">
    <location>
        <begin position="17"/>
        <end position="76"/>
    </location>
</feature>
<reference evidence="6 7" key="1">
    <citation type="submission" date="2020-04" db="EMBL/GenBank/DDBJ databases">
        <title>Vibrio sp. SM6, a novel species isolated from seawater.</title>
        <authorList>
            <person name="Wang X."/>
        </authorList>
    </citation>
    <scope>NUCLEOTIDE SEQUENCE [LARGE SCALE GENOMIC DNA]</scope>
    <source>
        <strain evidence="6 7">SM6</strain>
    </source>
</reference>
<dbReference type="PANTHER" id="PTHR30055">
    <property type="entry name" value="HTH-TYPE TRANSCRIPTIONAL REGULATOR RUTR"/>
    <property type="match status" value="1"/>
</dbReference>
<dbReference type="Pfam" id="PF00440">
    <property type="entry name" value="TetR_N"/>
    <property type="match status" value="1"/>
</dbReference>
<accession>A0A7X8YFX1</accession>
<dbReference type="GO" id="GO:0003700">
    <property type="term" value="F:DNA-binding transcription factor activity"/>
    <property type="evidence" value="ECO:0007669"/>
    <property type="project" value="TreeGrafter"/>
</dbReference>
<dbReference type="PANTHER" id="PTHR30055:SF234">
    <property type="entry name" value="HTH-TYPE TRANSCRIPTIONAL REGULATOR BETI"/>
    <property type="match status" value="1"/>
</dbReference>
<keyword evidence="2 4" id="KW-0238">DNA-binding</keyword>
<evidence type="ECO:0000256" key="3">
    <source>
        <dbReference type="ARBA" id="ARBA00023163"/>
    </source>
</evidence>
<keyword evidence="1" id="KW-0805">Transcription regulation</keyword>
<name>A0A7X8YFX1_9VIBR</name>
<keyword evidence="7" id="KW-1185">Reference proteome</keyword>
<dbReference type="Proteomes" id="UP000535589">
    <property type="component" value="Unassembled WGS sequence"/>
</dbReference>
<keyword evidence="3" id="KW-0804">Transcription</keyword>
<dbReference type="RefSeq" id="WP_168835458.1">
    <property type="nucleotide sequence ID" value="NZ_JABAIK010000004.1"/>
</dbReference>
<dbReference type="InterPro" id="IPR050109">
    <property type="entry name" value="HTH-type_TetR-like_transc_reg"/>
</dbReference>
<evidence type="ECO:0000256" key="1">
    <source>
        <dbReference type="ARBA" id="ARBA00023015"/>
    </source>
</evidence>
<proteinExistence type="predicted"/>
<dbReference type="Gene3D" id="1.10.357.10">
    <property type="entry name" value="Tetracycline Repressor, domain 2"/>
    <property type="match status" value="1"/>
</dbReference>
<dbReference type="InterPro" id="IPR009057">
    <property type="entry name" value="Homeodomain-like_sf"/>
</dbReference>
<dbReference type="InterPro" id="IPR001647">
    <property type="entry name" value="HTH_TetR"/>
</dbReference>
<evidence type="ECO:0000259" key="5">
    <source>
        <dbReference type="PROSITE" id="PS50977"/>
    </source>
</evidence>
<evidence type="ECO:0000313" key="6">
    <source>
        <dbReference type="EMBL" id="NLS12353.1"/>
    </source>
</evidence>
<evidence type="ECO:0000313" key="7">
    <source>
        <dbReference type="Proteomes" id="UP000535589"/>
    </source>
</evidence>
<gene>
    <name evidence="6" type="ORF">HGP28_05510</name>
</gene>
<comment type="caution">
    <text evidence="6">The sequence shown here is derived from an EMBL/GenBank/DDBJ whole genome shotgun (WGS) entry which is preliminary data.</text>
</comment>
<dbReference type="PROSITE" id="PS50977">
    <property type="entry name" value="HTH_TETR_2"/>
    <property type="match status" value="1"/>
</dbReference>
<sequence length="192" mass="21238">MAVNEKTRGRPQKARAQLSEARILAVAKALMKHDGKVPSLRELARQFDVDPMAIYHYFNNKNALLEALTVALVDEIYQPKLSEDWQQELRRLSLSYVTLLRDYNGLLQTMLSMSSNGPASVFTARYQTIIAPLGLPTAVARTGLHLLVDYLHGFALSVSCSHDSSLLTDDMLTGPLALICHGLLSYPTATHS</sequence>
<evidence type="ECO:0000256" key="2">
    <source>
        <dbReference type="ARBA" id="ARBA00023125"/>
    </source>
</evidence>
<dbReference type="GO" id="GO:0000976">
    <property type="term" value="F:transcription cis-regulatory region binding"/>
    <property type="evidence" value="ECO:0007669"/>
    <property type="project" value="TreeGrafter"/>
</dbReference>